<comment type="similarity">
    <text evidence="1">Belongs to the bacterial solute-binding protein 1 family.</text>
</comment>
<dbReference type="CDD" id="cd14748">
    <property type="entry name" value="PBP2_UgpB"/>
    <property type="match status" value="1"/>
</dbReference>
<accession>A0A9X2X999</accession>
<keyword evidence="3 5" id="KW-0732">Signal</keyword>
<dbReference type="Gene3D" id="3.40.190.10">
    <property type="entry name" value="Periplasmic binding protein-like II"/>
    <property type="match status" value="2"/>
</dbReference>
<dbReference type="GO" id="GO:1901982">
    <property type="term" value="F:maltose binding"/>
    <property type="evidence" value="ECO:0007669"/>
    <property type="project" value="TreeGrafter"/>
</dbReference>
<sequence>MTKPLLILATTASALAFSSVVSLAGEVTWWTPNFNEPRARELVEKFQAANPDITVNLEITTSDGLPQRVLTALQSGAAPDIIDVQHGWVNGYAQNGLVIPLDDVLQDREDYIPAALDYVTWDGKLWGIPYRIETHAVIYNRGHFTEVGLDPDSPPETWAELVDVATKLTKEGRSGFAITGGGEVGNTIFRSLPFIWMNGSSMISDDMTKATVNEPAAVEAVTFYTDFFRKGLSPASTLENDGTANRRLFIAETVSMYQSGQFDIASIREENPDIDIGVMRIPHPEGKDTAAILGGWSFVVPSDAQNPDEAKIFLQFLAEAESQGTLTDTFPARKSAMELPRFNDPILQVFKEMLPYGRPVPAEKNWVQISQAYFNGIQSILLGDMEPQEAMDVAAEEIQALLDE</sequence>
<dbReference type="EMBL" id="JAODNV010000009">
    <property type="protein sequence ID" value="MCT8990449.1"/>
    <property type="molecule type" value="Genomic_DNA"/>
</dbReference>
<evidence type="ECO:0000256" key="5">
    <source>
        <dbReference type="SAM" id="SignalP"/>
    </source>
</evidence>
<dbReference type="Pfam" id="PF01547">
    <property type="entry name" value="SBP_bac_1"/>
    <property type="match status" value="1"/>
</dbReference>
<keyword evidence="7" id="KW-1185">Reference proteome</keyword>
<evidence type="ECO:0000256" key="1">
    <source>
        <dbReference type="ARBA" id="ARBA00008520"/>
    </source>
</evidence>
<keyword evidence="2" id="KW-0813">Transport</keyword>
<organism evidence="6 7">
    <name type="scientific">Chelativorans petroleitrophicus</name>
    <dbReference type="NCBI Taxonomy" id="2975484"/>
    <lineage>
        <taxon>Bacteria</taxon>
        <taxon>Pseudomonadati</taxon>
        <taxon>Pseudomonadota</taxon>
        <taxon>Alphaproteobacteria</taxon>
        <taxon>Hyphomicrobiales</taxon>
        <taxon>Phyllobacteriaceae</taxon>
        <taxon>Chelativorans</taxon>
    </lineage>
</organism>
<dbReference type="SUPFAM" id="SSF53850">
    <property type="entry name" value="Periplasmic binding protein-like II"/>
    <property type="match status" value="1"/>
</dbReference>
<evidence type="ECO:0000256" key="3">
    <source>
        <dbReference type="ARBA" id="ARBA00022729"/>
    </source>
</evidence>
<dbReference type="InterPro" id="IPR006059">
    <property type="entry name" value="SBP"/>
</dbReference>
<dbReference type="PANTHER" id="PTHR30061:SF50">
    <property type="entry name" value="MALTOSE_MALTODEXTRIN-BINDING PERIPLASMIC PROTEIN"/>
    <property type="match status" value="1"/>
</dbReference>
<feature type="signal peptide" evidence="5">
    <location>
        <begin position="1"/>
        <end position="24"/>
    </location>
</feature>
<dbReference type="AlphaFoldDB" id="A0A9X2X999"/>
<evidence type="ECO:0000313" key="7">
    <source>
        <dbReference type="Proteomes" id="UP001149009"/>
    </source>
</evidence>
<dbReference type="GO" id="GO:0015768">
    <property type="term" value="P:maltose transport"/>
    <property type="evidence" value="ECO:0007669"/>
    <property type="project" value="TreeGrafter"/>
</dbReference>
<dbReference type="PANTHER" id="PTHR30061">
    <property type="entry name" value="MALTOSE-BINDING PERIPLASMIC PROTEIN"/>
    <property type="match status" value="1"/>
</dbReference>
<dbReference type="RefSeq" id="WP_261515324.1">
    <property type="nucleotide sequence ID" value="NZ_JAODNV010000009.1"/>
</dbReference>
<name>A0A9X2X999_9HYPH</name>
<evidence type="ECO:0000256" key="4">
    <source>
        <dbReference type="ARBA" id="ARBA00022764"/>
    </source>
</evidence>
<dbReference type="Proteomes" id="UP001149009">
    <property type="component" value="Unassembled WGS sequence"/>
</dbReference>
<evidence type="ECO:0000313" key="6">
    <source>
        <dbReference type="EMBL" id="MCT8990449.1"/>
    </source>
</evidence>
<dbReference type="GO" id="GO:0042956">
    <property type="term" value="P:maltodextrin transmembrane transport"/>
    <property type="evidence" value="ECO:0007669"/>
    <property type="project" value="TreeGrafter"/>
</dbReference>
<proteinExistence type="inferred from homology"/>
<reference evidence="6" key="1">
    <citation type="submission" date="2022-08" db="EMBL/GenBank/DDBJ databases">
        <title>Chelativorans sichuanense sp. nov., a paraffin oil-degrading bacterium isolated from a mixture of oil-based drill cuttings and paddy soil.</title>
        <authorList>
            <person name="Yu J."/>
            <person name="Liu H."/>
            <person name="Chen Q."/>
        </authorList>
    </citation>
    <scope>NUCLEOTIDE SEQUENCE</scope>
    <source>
        <strain evidence="6">SCAU 2101</strain>
    </source>
</reference>
<protein>
    <submittedName>
        <fullName evidence="6">ABC transporter substrate-binding protein</fullName>
    </submittedName>
</protein>
<gene>
    <name evidence="6" type="ORF">NYR54_09120</name>
</gene>
<evidence type="ECO:0000256" key="2">
    <source>
        <dbReference type="ARBA" id="ARBA00022448"/>
    </source>
</evidence>
<feature type="chain" id="PRO_5040802809" evidence="5">
    <location>
        <begin position="25"/>
        <end position="404"/>
    </location>
</feature>
<dbReference type="GO" id="GO:0055052">
    <property type="term" value="C:ATP-binding cassette (ABC) transporter complex, substrate-binding subunit-containing"/>
    <property type="evidence" value="ECO:0007669"/>
    <property type="project" value="TreeGrafter"/>
</dbReference>
<comment type="caution">
    <text evidence="6">The sequence shown here is derived from an EMBL/GenBank/DDBJ whole genome shotgun (WGS) entry which is preliminary data.</text>
</comment>
<keyword evidence="4" id="KW-0574">Periplasm</keyword>